<name>G0RUE4_HYPJQ</name>
<dbReference type="InterPro" id="IPR053178">
    <property type="entry name" value="Osmoadaptation_assoc"/>
</dbReference>
<dbReference type="KEGG" id="tre:TRIREDRAFT_111374"/>
<dbReference type="PANTHER" id="PTHR38111:SF11">
    <property type="entry name" value="TRANSCRIPTION FACTOR DOMAIN-CONTAINING PROTEIN-RELATED"/>
    <property type="match status" value="1"/>
</dbReference>
<accession>G0RUE4</accession>
<dbReference type="RefSeq" id="XP_006968850.1">
    <property type="nucleotide sequence ID" value="XM_006968788.1"/>
</dbReference>
<evidence type="ECO:0000256" key="1">
    <source>
        <dbReference type="SAM" id="MobiDB-lite"/>
    </source>
</evidence>
<feature type="region of interest" description="Disordered" evidence="1">
    <location>
        <begin position="258"/>
        <end position="291"/>
    </location>
</feature>
<evidence type="ECO:0000313" key="2">
    <source>
        <dbReference type="EMBL" id="EGR45176.1"/>
    </source>
</evidence>
<protein>
    <submittedName>
        <fullName evidence="2">Predicted protein</fullName>
    </submittedName>
</protein>
<sequence length="427" mass="48568">MLTTRKVPQRHQQLACHLRIDEATSSPSMGLKRTNKWEAKMLQTQTPDMLPDIGGGVHGVISRLAVEIGSHHLSPWTPHPWFLSVPQLALPSDVYSKLLLPLQAITVAFRALSERDSKLRAEAYQYYSRGLERHRAQLHQFAITQRRQLLASILNDLLMSMALLEFEMMAPLAIDSWFPHAYGALSLLEHVTPAGCQESPFFEIFWQLRFFMSYVTLSTRKMTFLGSRSWREIPFQRRGKTEFDCVIDGLLLHDDQHKTEDLSDTGPIRRQTLDESSRQGQEGYKSPRQNQLADQTRMIRLLRSVGELASACTVDDDPKRQESLSMAILSESKQLMDQPFLPFNVGLQVTAVANLVSRYALNPVQQQEAATLSLQVILASKPLLRIKMKVFGIKIPRYFPLCKEQLKKARASIQLNIKSSLLKGSYP</sequence>
<organism evidence="3">
    <name type="scientific">Hypocrea jecorina (strain QM6a)</name>
    <name type="common">Trichoderma reesei</name>
    <dbReference type="NCBI Taxonomy" id="431241"/>
    <lineage>
        <taxon>Eukaryota</taxon>
        <taxon>Fungi</taxon>
        <taxon>Dikarya</taxon>
        <taxon>Ascomycota</taxon>
        <taxon>Pezizomycotina</taxon>
        <taxon>Sordariomycetes</taxon>
        <taxon>Hypocreomycetidae</taxon>
        <taxon>Hypocreales</taxon>
        <taxon>Hypocreaceae</taxon>
        <taxon>Trichoderma</taxon>
    </lineage>
</organism>
<evidence type="ECO:0000313" key="3">
    <source>
        <dbReference type="Proteomes" id="UP000008984"/>
    </source>
</evidence>
<proteinExistence type="predicted"/>
<dbReference type="eggNOG" id="ENOG502RJBX">
    <property type="taxonomic scope" value="Eukaryota"/>
</dbReference>
<dbReference type="OrthoDB" id="4897690at2759"/>
<keyword evidence="3" id="KW-1185">Reference proteome</keyword>
<dbReference type="Proteomes" id="UP000008984">
    <property type="component" value="Unassembled WGS sequence"/>
</dbReference>
<gene>
    <name evidence="2" type="ORF">TRIREDRAFT_111374</name>
</gene>
<dbReference type="EMBL" id="GL985081">
    <property type="protein sequence ID" value="EGR45176.1"/>
    <property type="molecule type" value="Genomic_DNA"/>
</dbReference>
<reference evidence="2 3" key="1">
    <citation type="journal article" date="2008" name="Nat. Biotechnol.">
        <title>Genome sequencing and analysis of the biomass-degrading fungus Trichoderma reesei (syn. Hypocrea jecorina).</title>
        <authorList>
            <person name="Martinez D."/>
            <person name="Berka R.M."/>
            <person name="Henrissat B."/>
            <person name="Saloheimo M."/>
            <person name="Arvas M."/>
            <person name="Baker S.E."/>
            <person name="Chapman J."/>
            <person name="Chertkov O."/>
            <person name="Coutinho P.M."/>
            <person name="Cullen D."/>
            <person name="Danchin E.G."/>
            <person name="Grigoriev I.V."/>
            <person name="Harris P."/>
            <person name="Jackson M."/>
            <person name="Kubicek C.P."/>
            <person name="Han C.S."/>
            <person name="Ho I."/>
            <person name="Larrondo L.F."/>
            <person name="de Leon A.L."/>
            <person name="Magnuson J.K."/>
            <person name="Merino S."/>
            <person name="Misra M."/>
            <person name="Nelson B."/>
            <person name="Putnam N."/>
            <person name="Robbertse B."/>
            <person name="Salamov A.A."/>
            <person name="Schmoll M."/>
            <person name="Terry A."/>
            <person name="Thayer N."/>
            <person name="Westerholm-Parvinen A."/>
            <person name="Schoch C.L."/>
            <person name="Yao J."/>
            <person name="Barabote R."/>
            <person name="Nelson M.A."/>
            <person name="Detter C."/>
            <person name="Bruce D."/>
            <person name="Kuske C.R."/>
            <person name="Xie G."/>
            <person name="Richardson P."/>
            <person name="Rokhsar D.S."/>
            <person name="Lucas S.M."/>
            <person name="Rubin E.M."/>
            <person name="Dunn-Coleman N."/>
            <person name="Ward M."/>
            <person name="Brettin T.S."/>
        </authorList>
    </citation>
    <scope>NUCLEOTIDE SEQUENCE [LARGE SCALE GENOMIC DNA]</scope>
    <source>
        <strain evidence="2 3">QM6a</strain>
    </source>
</reference>
<dbReference type="AlphaFoldDB" id="G0RUE4"/>
<dbReference type="GeneID" id="18482318"/>
<dbReference type="VEuPathDB" id="FungiDB:TRIREDRAFT_111374"/>
<dbReference type="PANTHER" id="PTHR38111">
    <property type="entry name" value="ZN(2)-C6 FUNGAL-TYPE DOMAIN-CONTAINING PROTEIN-RELATED"/>
    <property type="match status" value="1"/>
</dbReference>
<dbReference type="HOGENOM" id="CLU_627191_0_0_1"/>